<evidence type="ECO:0000313" key="3">
    <source>
        <dbReference type="Proteomes" id="UP000639606"/>
    </source>
</evidence>
<comment type="caution">
    <text evidence="2">The sequence shown here is derived from an EMBL/GenBank/DDBJ whole genome shotgun (WGS) entry which is preliminary data.</text>
</comment>
<evidence type="ECO:0000256" key="1">
    <source>
        <dbReference type="SAM" id="MobiDB-lite"/>
    </source>
</evidence>
<accession>A0A918ARH2</accession>
<gene>
    <name evidence="2" type="ORF">GCM10010185_54630</name>
</gene>
<evidence type="ECO:0000313" key="2">
    <source>
        <dbReference type="EMBL" id="GGP74163.1"/>
    </source>
</evidence>
<feature type="region of interest" description="Disordered" evidence="1">
    <location>
        <begin position="128"/>
        <end position="147"/>
    </location>
</feature>
<dbReference type="Proteomes" id="UP000639606">
    <property type="component" value="Unassembled WGS sequence"/>
</dbReference>
<reference evidence="2" key="1">
    <citation type="journal article" date="2014" name="Int. J. Syst. Evol. Microbiol.">
        <title>Complete genome sequence of Corynebacterium casei LMG S-19264T (=DSM 44701T), isolated from a smear-ripened cheese.</title>
        <authorList>
            <consortium name="US DOE Joint Genome Institute (JGI-PGF)"/>
            <person name="Walter F."/>
            <person name="Albersmeier A."/>
            <person name="Kalinowski J."/>
            <person name="Ruckert C."/>
        </authorList>
    </citation>
    <scope>NUCLEOTIDE SEQUENCE</scope>
    <source>
        <strain evidence="2">JCM 3313</strain>
    </source>
</reference>
<evidence type="ECO:0008006" key="4">
    <source>
        <dbReference type="Google" id="ProtNLM"/>
    </source>
</evidence>
<organism evidence="2 3">
    <name type="scientific">Saccharothrix coeruleofusca</name>
    <dbReference type="NCBI Taxonomy" id="33919"/>
    <lineage>
        <taxon>Bacteria</taxon>
        <taxon>Bacillati</taxon>
        <taxon>Actinomycetota</taxon>
        <taxon>Actinomycetes</taxon>
        <taxon>Pseudonocardiales</taxon>
        <taxon>Pseudonocardiaceae</taxon>
        <taxon>Saccharothrix</taxon>
    </lineage>
</organism>
<dbReference type="RefSeq" id="WP_306344701.1">
    <property type="nucleotide sequence ID" value="NZ_BMRG01000014.1"/>
</dbReference>
<dbReference type="InterPro" id="IPR017850">
    <property type="entry name" value="Alkaline_phosphatase_core_sf"/>
</dbReference>
<keyword evidence="3" id="KW-1185">Reference proteome</keyword>
<dbReference type="AlphaFoldDB" id="A0A918ARH2"/>
<name>A0A918ARH2_9PSEU</name>
<dbReference type="Pfam" id="PF01663">
    <property type="entry name" value="Phosphodiest"/>
    <property type="match status" value="1"/>
</dbReference>
<protein>
    <recommendedName>
        <fullName evidence="4">Type I phosphodiesterase/nucleotide pyrophosphatase</fullName>
    </recommendedName>
</protein>
<reference evidence="2" key="2">
    <citation type="submission" date="2020-09" db="EMBL/GenBank/DDBJ databases">
        <authorList>
            <person name="Sun Q."/>
            <person name="Ohkuma M."/>
        </authorList>
    </citation>
    <scope>NUCLEOTIDE SEQUENCE</scope>
    <source>
        <strain evidence="2">JCM 3313</strain>
    </source>
</reference>
<dbReference type="EMBL" id="BMRG01000014">
    <property type="protein sequence ID" value="GGP74163.1"/>
    <property type="molecule type" value="Genomic_DNA"/>
</dbReference>
<dbReference type="SUPFAM" id="SSF53649">
    <property type="entry name" value="Alkaline phosphatase-like"/>
    <property type="match status" value="1"/>
</dbReference>
<sequence>MLVVRHGTSCAPNAPTSRVHLPHLDYDLQRHSSHSAEAVRAAGQVDVDVAPLLAEAESTGATVVVLSEYGITPVSRPGDLNRVLRAAGLLEFCTQGGMEYPDPWTSWAFAVVDHQVAHVHVRDETGLPRVRDPLESTPLGPREGPTRHITVSTTTVRGSW</sequence>
<dbReference type="InterPro" id="IPR002591">
    <property type="entry name" value="Phosphodiest/P_Trfase"/>
</dbReference>
<proteinExistence type="predicted"/>